<name>A0ABX1VV35_9FIRM</name>
<gene>
    <name evidence="1" type="ORF">G9470_21005</name>
</gene>
<reference evidence="1 2" key="1">
    <citation type="submission" date="2020-03" db="EMBL/GenBank/DDBJ databases">
        <title>Genome Sequence of industrial isolate, B5A.</title>
        <authorList>
            <person name="Sharma S."/>
            <person name="Patil P.B."/>
            <person name="Korpole S."/>
        </authorList>
    </citation>
    <scope>NUCLEOTIDE SEQUENCE [LARGE SCALE GENOMIC DNA]</scope>
    <source>
        <strain evidence="1 2">PI-S10-B5A</strain>
    </source>
</reference>
<comment type="caution">
    <text evidence="1">The sequence shown here is derived from an EMBL/GenBank/DDBJ whole genome shotgun (WGS) entry which is preliminary data.</text>
</comment>
<dbReference type="EMBL" id="JAAOXG010000056">
    <property type="protein sequence ID" value="NNJ32247.1"/>
    <property type="molecule type" value="Genomic_DNA"/>
</dbReference>
<keyword evidence="2" id="KW-1185">Reference proteome</keyword>
<dbReference type="Proteomes" id="UP000539052">
    <property type="component" value="Unassembled WGS sequence"/>
</dbReference>
<evidence type="ECO:0000313" key="1">
    <source>
        <dbReference type="EMBL" id="NNJ32247.1"/>
    </source>
</evidence>
<dbReference type="RefSeq" id="WP_011640865.1">
    <property type="nucleotide sequence ID" value="NZ_JAAOXG010000056.1"/>
</dbReference>
<sequence>MAINFKEINLSVIDITTNAAPDIFINQKGITFTKRVLEDLNYPQNVQYCMDAEKKVFAIRVCKSNEAKATAFSKPRGEQTATLSCNNKNIHDVITHMIPGYDSTKRYKVSGYLDAESRVLYFDMTEAEVSMFRASDKAE</sequence>
<accession>A0ABX1VV35</accession>
<protein>
    <submittedName>
        <fullName evidence="1">Uncharacterized protein</fullName>
    </submittedName>
</protein>
<evidence type="ECO:0000313" key="2">
    <source>
        <dbReference type="Proteomes" id="UP000539052"/>
    </source>
</evidence>
<organism evidence="1 2">
    <name type="scientific">Lacrimispora defluvii</name>
    <dbReference type="NCBI Taxonomy" id="2719233"/>
    <lineage>
        <taxon>Bacteria</taxon>
        <taxon>Bacillati</taxon>
        <taxon>Bacillota</taxon>
        <taxon>Clostridia</taxon>
        <taxon>Lachnospirales</taxon>
        <taxon>Lachnospiraceae</taxon>
        <taxon>Lacrimispora</taxon>
    </lineage>
</organism>
<proteinExistence type="predicted"/>